<dbReference type="AlphaFoldDB" id="A0A0E9UW26"/>
<proteinExistence type="predicted"/>
<sequence length="30" mass="3340">MNHISVEILTRPACLFVSRGKLALSSFVSY</sequence>
<name>A0A0E9UW26_ANGAN</name>
<dbReference type="EMBL" id="GBXM01038631">
    <property type="protein sequence ID" value="JAH69946.1"/>
    <property type="molecule type" value="Transcribed_RNA"/>
</dbReference>
<reference evidence="1" key="1">
    <citation type="submission" date="2014-11" db="EMBL/GenBank/DDBJ databases">
        <authorList>
            <person name="Amaro Gonzalez C."/>
        </authorList>
    </citation>
    <scope>NUCLEOTIDE SEQUENCE</scope>
</reference>
<reference evidence="1" key="2">
    <citation type="journal article" date="2015" name="Fish Shellfish Immunol.">
        <title>Early steps in the European eel (Anguilla anguilla)-Vibrio vulnificus interaction in the gills: Role of the RtxA13 toxin.</title>
        <authorList>
            <person name="Callol A."/>
            <person name="Pajuelo D."/>
            <person name="Ebbesson L."/>
            <person name="Teles M."/>
            <person name="MacKenzie S."/>
            <person name="Amaro C."/>
        </authorList>
    </citation>
    <scope>NUCLEOTIDE SEQUENCE</scope>
</reference>
<evidence type="ECO:0000313" key="1">
    <source>
        <dbReference type="EMBL" id="JAH69946.1"/>
    </source>
</evidence>
<protein>
    <submittedName>
        <fullName evidence="1">Uncharacterized protein</fullName>
    </submittedName>
</protein>
<accession>A0A0E9UW26</accession>
<organism evidence="1">
    <name type="scientific">Anguilla anguilla</name>
    <name type="common">European freshwater eel</name>
    <name type="synonym">Muraena anguilla</name>
    <dbReference type="NCBI Taxonomy" id="7936"/>
    <lineage>
        <taxon>Eukaryota</taxon>
        <taxon>Metazoa</taxon>
        <taxon>Chordata</taxon>
        <taxon>Craniata</taxon>
        <taxon>Vertebrata</taxon>
        <taxon>Euteleostomi</taxon>
        <taxon>Actinopterygii</taxon>
        <taxon>Neopterygii</taxon>
        <taxon>Teleostei</taxon>
        <taxon>Anguilliformes</taxon>
        <taxon>Anguillidae</taxon>
        <taxon>Anguilla</taxon>
    </lineage>
</organism>